<evidence type="ECO:0000256" key="7">
    <source>
        <dbReference type="ARBA" id="ARBA00023065"/>
    </source>
</evidence>
<dbReference type="Pfam" id="PF00858">
    <property type="entry name" value="ASC"/>
    <property type="match status" value="1"/>
</dbReference>
<keyword evidence="12" id="KW-0175">Coiled coil</keyword>
<dbReference type="EMBL" id="CACRXK020007174">
    <property type="protein sequence ID" value="CAB4011510.1"/>
    <property type="molecule type" value="Genomic_DNA"/>
</dbReference>
<reference evidence="14" key="1">
    <citation type="submission" date="2020-04" db="EMBL/GenBank/DDBJ databases">
        <authorList>
            <person name="Alioto T."/>
            <person name="Alioto T."/>
            <person name="Gomez Garrido J."/>
        </authorList>
    </citation>
    <scope>NUCLEOTIDE SEQUENCE</scope>
    <source>
        <strain evidence="14">A484AB</strain>
    </source>
</reference>
<sequence length="414" mass="47507">MNRSGDGIPEASPWTRKPKAKKLTRSTRSLSFNADYFVTSAVERRRTKRQLLNNRDKMKQDINEMKERLNEIEGLINAHINTTFHNISYTPLNFTMFQHEDVNVSAIWENLTANYERQIELEKRLDDLESRLQVTELTTAEITEEMARTRSYLDHLKANMSRTVDETTSNNDTIVKITEDGEEILPPSKDLKAFQNYLKDIGEITRDDFQELGNQKEDFIASCTWQGTICDSSHFEVFQNFMYGNCFTFNTSKVGSHVSGTGPYNGLSLSLFIDQDEYMDRIASAAGARVVIHGFHFKPLPDEEGFSWTTETVKCDPNIETSVRNGEEYLYSQKGCLKKCLSDEIIRQCHCAGTQFLLDMKTCSVDNQTEVECFERLERLARANKLPCYCPVPCRTTAYNPIISSAIWPAEKYL</sequence>
<dbReference type="OrthoDB" id="6021021at2759"/>
<comment type="caution">
    <text evidence="14">The sequence shown here is derived from an EMBL/GenBank/DDBJ whole genome shotgun (WGS) entry which is preliminary data.</text>
</comment>
<evidence type="ECO:0000256" key="10">
    <source>
        <dbReference type="ARBA" id="ARBA00023303"/>
    </source>
</evidence>
<evidence type="ECO:0000256" key="12">
    <source>
        <dbReference type="SAM" id="Coils"/>
    </source>
</evidence>
<keyword evidence="8" id="KW-0472">Membrane</keyword>
<keyword evidence="6" id="KW-0915">Sodium</keyword>
<evidence type="ECO:0000256" key="6">
    <source>
        <dbReference type="ARBA" id="ARBA00023053"/>
    </source>
</evidence>
<evidence type="ECO:0000313" key="15">
    <source>
        <dbReference type="Proteomes" id="UP001152795"/>
    </source>
</evidence>
<evidence type="ECO:0000256" key="2">
    <source>
        <dbReference type="ARBA" id="ARBA00022448"/>
    </source>
</evidence>
<feature type="region of interest" description="Disordered" evidence="13">
    <location>
        <begin position="1"/>
        <end position="26"/>
    </location>
</feature>
<keyword evidence="10 11" id="KW-0407">Ion channel</keyword>
<feature type="non-terminal residue" evidence="14">
    <location>
        <position position="414"/>
    </location>
</feature>
<dbReference type="Gene3D" id="1.10.287.820">
    <property type="entry name" value="Acid-sensing ion channel domain"/>
    <property type="match status" value="1"/>
</dbReference>
<accession>A0A6S7I6M7</accession>
<feature type="coiled-coil region" evidence="12">
    <location>
        <begin position="48"/>
        <end position="82"/>
    </location>
</feature>
<keyword evidence="5" id="KW-1133">Transmembrane helix</keyword>
<dbReference type="PANTHER" id="PTHR11690">
    <property type="entry name" value="AMILORIDE-SENSITIVE SODIUM CHANNEL-RELATED"/>
    <property type="match status" value="1"/>
</dbReference>
<evidence type="ECO:0000256" key="5">
    <source>
        <dbReference type="ARBA" id="ARBA00022989"/>
    </source>
</evidence>
<keyword evidence="7 11" id="KW-0406">Ion transport</keyword>
<protein>
    <submittedName>
        <fullName evidence="14">Amiloride-sensitive sodium channel subunit alpha</fullName>
    </submittedName>
</protein>
<proteinExistence type="inferred from homology"/>
<keyword evidence="3 11" id="KW-0894">Sodium channel</keyword>
<evidence type="ECO:0000256" key="3">
    <source>
        <dbReference type="ARBA" id="ARBA00022461"/>
    </source>
</evidence>
<evidence type="ECO:0000256" key="9">
    <source>
        <dbReference type="ARBA" id="ARBA00023201"/>
    </source>
</evidence>
<dbReference type="GO" id="GO:0005886">
    <property type="term" value="C:plasma membrane"/>
    <property type="evidence" value="ECO:0007669"/>
    <property type="project" value="TreeGrafter"/>
</dbReference>
<keyword evidence="9 11" id="KW-0739">Sodium transport</keyword>
<name>A0A6S7I6M7_PARCT</name>
<evidence type="ECO:0000256" key="8">
    <source>
        <dbReference type="ARBA" id="ARBA00023136"/>
    </source>
</evidence>
<dbReference type="InterPro" id="IPR001873">
    <property type="entry name" value="ENaC"/>
</dbReference>
<dbReference type="Proteomes" id="UP001152795">
    <property type="component" value="Unassembled WGS sequence"/>
</dbReference>
<dbReference type="GO" id="GO:0015280">
    <property type="term" value="F:ligand-gated sodium channel activity"/>
    <property type="evidence" value="ECO:0007669"/>
    <property type="project" value="TreeGrafter"/>
</dbReference>
<feature type="compositionally biased region" description="Basic residues" evidence="13">
    <location>
        <begin position="16"/>
        <end position="25"/>
    </location>
</feature>
<gene>
    <name evidence="14" type="ORF">PACLA_8A075403</name>
</gene>
<dbReference type="Gene3D" id="2.60.470.10">
    <property type="entry name" value="Acid-sensing ion channels like domains"/>
    <property type="match status" value="1"/>
</dbReference>
<evidence type="ECO:0000313" key="14">
    <source>
        <dbReference type="EMBL" id="CAB4011510.1"/>
    </source>
</evidence>
<evidence type="ECO:0000256" key="11">
    <source>
        <dbReference type="RuleBase" id="RU000679"/>
    </source>
</evidence>
<dbReference type="PANTHER" id="PTHR11690:SF248">
    <property type="entry name" value="PICKPOCKET 17, ISOFORM A"/>
    <property type="match status" value="1"/>
</dbReference>
<comment type="subcellular location">
    <subcellularLocation>
        <location evidence="1">Membrane</location>
        <topology evidence="1">Multi-pass membrane protein</topology>
    </subcellularLocation>
</comment>
<evidence type="ECO:0000256" key="13">
    <source>
        <dbReference type="SAM" id="MobiDB-lite"/>
    </source>
</evidence>
<comment type="similarity">
    <text evidence="11">Belongs to the amiloride-sensitive sodium channel (TC 1.A.6) family.</text>
</comment>
<evidence type="ECO:0000256" key="1">
    <source>
        <dbReference type="ARBA" id="ARBA00004141"/>
    </source>
</evidence>
<evidence type="ECO:0000256" key="4">
    <source>
        <dbReference type="ARBA" id="ARBA00022692"/>
    </source>
</evidence>
<organism evidence="14 15">
    <name type="scientific">Paramuricea clavata</name>
    <name type="common">Red gorgonian</name>
    <name type="synonym">Violescent sea-whip</name>
    <dbReference type="NCBI Taxonomy" id="317549"/>
    <lineage>
        <taxon>Eukaryota</taxon>
        <taxon>Metazoa</taxon>
        <taxon>Cnidaria</taxon>
        <taxon>Anthozoa</taxon>
        <taxon>Octocorallia</taxon>
        <taxon>Malacalcyonacea</taxon>
        <taxon>Plexauridae</taxon>
        <taxon>Paramuricea</taxon>
    </lineage>
</organism>
<keyword evidence="15" id="KW-1185">Reference proteome</keyword>
<dbReference type="PRINTS" id="PR01078">
    <property type="entry name" value="AMINACHANNEL"/>
</dbReference>
<dbReference type="AlphaFoldDB" id="A0A6S7I6M7"/>
<keyword evidence="4 11" id="KW-0812">Transmembrane</keyword>
<keyword evidence="2 11" id="KW-0813">Transport</keyword>
<feature type="coiled-coil region" evidence="12">
    <location>
        <begin position="118"/>
        <end position="145"/>
    </location>
</feature>